<evidence type="ECO:0000313" key="1">
    <source>
        <dbReference type="Proteomes" id="UP000093561"/>
    </source>
</evidence>
<organism evidence="1 2">
    <name type="scientific">Wuchereria bancrofti</name>
    <dbReference type="NCBI Taxonomy" id="6293"/>
    <lineage>
        <taxon>Eukaryota</taxon>
        <taxon>Metazoa</taxon>
        <taxon>Ecdysozoa</taxon>
        <taxon>Nematoda</taxon>
        <taxon>Chromadorea</taxon>
        <taxon>Rhabditida</taxon>
        <taxon>Spirurina</taxon>
        <taxon>Spiruromorpha</taxon>
        <taxon>Filarioidea</taxon>
        <taxon>Onchocercidae</taxon>
        <taxon>Wuchereria</taxon>
    </lineage>
</organism>
<reference evidence="1" key="2">
    <citation type="journal article" date="2016" name="Mol. Ecol.">
        <title>Population genomics of the filarial nematode parasite Wuchereria bancrofti from mosquitoes.</title>
        <authorList>
            <person name="Small S.T."/>
            <person name="Reimer L.J."/>
            <person name="Tisch D.J."/>
            <person name="King C.L."/>
            <person name="Christensen B.M."/>
            <person name="Siba P.M."/>
            <person name="Kazura J.W."/>
            <person name="Serre D."/>
            <person name="Zimmerman P.A."/>
        </authorList>
    </citation>
    <scope>NUCLEOTIDE SEQUENCE</scope>
    <source>
        <strain evidence="1">pt0022</strain>
    </source>
</reference>
<dbReference type="Proteomes" id="UP000093561">
    <property type="component" value="Unassembled WGS sequence"/>
</dbReference>
<reference evidence="2" key="3">
    <citation type="submission" date="2024-02" db="UniProtKB">
        <authorList>
            <consortium name="WormBaseParasite"/>
        </authorList>
    </citation>
    <scope>IDENTIFICATION</scope>
    <source>
        <strain evidence="2">pt0022</strain>
    </source>
</reference>
<accession>A0AAF5PYW2</accession>
<evidence type="ECO:0000313" key="2">
    <source>
        <dbReference type="WBParaSite" id="mrna-Wban_07413"/>
    </source>
</evidence>
<name>A0AAF5PYW2_WUCBA</name>
<sequence>MAESLEGSKDMDCDKKMDSLGYSKEQFDKFIHDYRELAESSMNNSYESDTPIDIALKKDFINAERKLRKTFYTIKKLPKAKNLDELYLRVESMLEIFKTLEIVKEDSKEEFSLDNVSLPEYDAADIELLLGKEFAPAQVTHKNGLSKFNDKLREKIIQNIQLAKILLQECDETVLSYRERVLRSMQL</sequence>
<protein>
    <submittedName>
        <fullName evidence="2">Uncharacterized protein</fullName>
    </submittedName>
</protein>
<dbReference type="AlphaFoldDB" id="A0AAF5PYW2"/>
<dbReference type="WBParaSite" id="mrna-Wban_07413">
    <property type="protein sequence ID" value="mrna-Wban_07413"/>
    <property type="gene ID" value="Wban_07413"/>
</dbReference>
<proteinExistence type="predicted"/>
<reference evidence="1" key="1">
    <citation type="submission" date="2015-03" db="EMBL/GenBank/DDBJ databases">
        <title>Wuchereria bancrofti Genome Sequencing Papua New Guinea Strain.</title>
        <authorList>
            <person name="Small S.T."/>
            <person name="Serre D."/>
            <person name="Zimmerman P.A."/>
        </authorList>
    </citation>
    <scope>NUCLEOTIDE SEQUENCE [LARGE SCALE GENOMIC DNA]</scope>
    <source>
        <strain evidence="1">pt0022</strain>
    </source>
</reference>